<evidence type="ECO:0000313" key="3">
    <source>
        <dbReference type="Proteomes" id="UP001356095"/>
    </source>
</evidence>
<accession>A0ABU7KGC1</accession>
<feature type="region of interest" description="Disordered" evidence="1">
    <location>
        <begin position="85"/>
        <end position="112"/>
    </location>
</feature>
<feature type="compositionally biased region" description="Basic and acidic residues" evidence="1">
    <location>
        <begin position="103"/>
        <end position="112"/>
    </location>
</feature>
<reference evidence="2 3" key="1">
    <citation type="submission" date="2023-08" db="EMBL/GenBank/DDBJ databases">
        <authorList>
            <person name="Girao M."/>
            <person name="Carvalho M.F."/>
        </authorList>
    </citation>
    <scope>NUCLEOTIDE SEQUENCE [LARGE SCALE GENOMIC DNA]</scope>
    <source>
        <strain evidence="2 3">CT-R113</strain>
    </source>
</reference>
<dbReference type="RefSeq" id="WP_330095034.1">
    <property type="nucleotide sequence ID" value="NZ_JAUZMY010000045.1"/>
</dbReference>
<evidence type="ECO:0000256" key="1">
    <source>
        <dbReference type="SAM" id="MobiDB-lite"/>
    </source>
</evidence>
<sequence length="221" mass="21937">MTDPAPTTGPTGQTPGTTPTNPPPAEQAGAPAEPAAADTAQDVESLPAWAQAVIRDARADAAKERTTAKAAAVDEFKRDLVKALGFGADGGDQGDAQGPDPAELARERDAARDQARAATLAATVYRVAADHGARPAGLLDSVSFRTAVAELDPADETALGAAITAAVTANPALAVPAVPDPGQAPGVGARGGSDPAGRPGAPAVPENLTDAYAAFYSGTTR</sequence>
<dbReference type="Proteomes" id="UP001356095">
    <property type="component" value="Unassembled WGS sequence"/>
</dbReference>
<proteinExistence type="predicted"/>
<keyword evidence="3" id="KW-1185">Reference proteome</keyword>
<evidence type="ECO:0008006" key="4">
    <source>
        <dbReference type="Google" id="ProtNLM"/>
    </source>
</evidence>
<organism evidence="2 3">
    <name type="scientific">Nocardiopsis codii</name>
    <dbReference type="NCBI Taxonomy" id="3065942"/>
    <lineage>
        <taxon>Bacteria</taxon>
        <taxon>Bacillati</taxon>
        <taxon>Actinomycetota</taxon>
        <taxon>Actinomycetes</taxon>
        <taxon>Streptosporangiales</taxon>
        <taxon>Nocardiopsidaceae</taxon>
        <taxon>Nocardiopsis</taxon>
    </lineage>
</organism>
<feature type="region of interest" description="Disordered" evidence="1">
    <location>
        <begin position="176"/>
        <end position="205"/>
    </location>
</feature>
<name>A0ABU7KGC1_9ACTN</name>
<feature type="compositionally biased region" description="Low complexity" evidence="1">
    <location>
        <begin position="1"/>
        <end position="19"/>
    </location>
</feature>
<feature type="compositionally biased region" description="Low complexity" evidence="1">
    <location>
        <begin position="26"/>
        <end position="42"/>
    </location>
</feature>
<feature type="region of interest" description="Disordered" evidence="1">
    <location>
        <begin position="1"/>
        <end position="44"/>
    </location>
</feature>
<evidence type="ECO:0000313" key="2">
    <source>
        <dbReference type="EMBL" id="MEE2041274.1"/>
    </source>
</evidence>
<dbReference type="EMBL" id="JAUZMY010000045">
    <property type="protein sequence ID" value="MEE2041274.1"/>
    <property type="molecule type" value="Genomic_DNA"/>
</dbReference>
<gene>
    <name evidence="2" type="ORF">Q8791_29020</name>
</gene>
<comment type="caution">
    <text evidence="2">The sequence shown here is derived from an EMBL/GenBank/DDBJ whole genome shotgun (WGS) entry which is preliminary data.</text>
</comment>
<protein>
    <recommendedName>
        <fullName evidence="4">Scaffolding protein</fullName>
    </recommendedName>
</protein>